<evidence type="ECO:0000256" key="7">
    <source>
        <dbReference type="SAM" id="MobiDB-lite"/>
    </source>
</evidence>
<evidence type="ECO:0000256" key="2">
    <source>
        <dbReference type="ARBA" id="ARBA00003906"/>
    </source>
</evidence>
<comment type="similarity">
    <text evidence="3">Belongs to the alpha-ketoglutarate dehydrogenase family.</text>
</comment>
<dbReference type="SMART" id="SM00861">
    <property type="entry name" value="Transket_pyr"/>
    <property type="match status" value="1"/>
</dbReference>
<dbReference type="InterPro" id="IPR031717">
    <property type="entry name" value="ODO-1/KGD_C"/>
</dbReference>
<dbReference type="GO" id="GO:0005829">
    <property type="term" value="C:cytosol"/>
    <property type="evidence" value="ECO:0007669"/>
    <property type="project" value="TreeGrafter"/>
</dbReference>
<dbReference type="InterPro" id="IPR042179">
    <property type="entry name" value="KGD_C_sf"/>
</dbReference>
<sequence>MKELSLTLHAPYMEEQYRRWKSDPNSVSEDWRWFFQGFELGAVSEGVPPTLEAPTEENLLRHMRVADLIRRYRELGHLLSCLDPLEPCPLEHPMLTLEACGLDAADLERVFLTLDLPLGDRAPLRAVIDLLKATYCGSVGVEFMHLLDPEERRWLQERMENSRNHPSYSTEERLWILEKLWQANRFEQFLHKTYLGQKRFSLEGAETVVPMLDALIRHAATQGCDTLVLGMAHRGRLNVQVNVLGKSPEAVFSEFEESCDTESETGSGDVKYHKGFMGTVDAAPDGSKKIRTILVPNPSHLESVDPVVEGLTRALQDTLGEDGSRRVLPVLIHGDAAFAGQGVVYETMNLSQLPGYRTGGTIHLIINNQIGFTTVPEEARSTRYATDLAKMLPAPIFHVHGEDPEAALHVMRLACDYRYRYGKDVVIDVVCYRRYGHNEGDEPYYTQPTMVERIRKRPPVNELYAARLQDEGIVTPEQVQSLETRLLSTLQKALEAARSAGCVLAQDFHPEAWAALARETPVPPEALETAVPLEKLRAIAQAAHAYPEGFRVNPKLQKILEKRREKVDIGKDLDWSAGELLAFGSLLLDGYPVRLSGQDCGRGTFSHRHAILYDVETEATYVPLNHLGPDQAPFTVYNSSLSEYAVLGFEYGYSLRDPWTLVLWEAQFGDFANNAQTIIDQYLSAAEAKWGLSSALVMLLPHGYEGMGPEHSSARLERYLQLCAEDNLRVCQPSTPAQFFHLLRRQVLHPVKKPLVVMTPKSLLRHPMAVSPVEAFTRGRFEPVLDDPEGSPSASSGVLCTGKIFYELAAGRERRKRDDTVLVRLEEIHPFPEAALDAVFSKYGAVRRWAWVQEEPRNMGAWAFVCPRLQKLLGEKPAYIGRPESASPATGFHRRHKEEQERIADQVFGTDG</sequence>
<dbReference type="GO" id="GO:0004591">
    <property type="term" value="F:oxoglutarate dehydrogenase (succinyl-transferring) activity"/>
    <property type="evidence" value="ECO:0007669"/>
    <property type="project" value="UniProtKB-EC"/>
</dbReference>
<feature type="domain" description="Transketolase-like pyrimidine-binding" evidence="8">
    <location>
        <begin position="573"/>
        <end position="766"/>
    </location>
</feature>
<reference evidence="9" key="1">
    <citation type="journal article" date="2020" name="mSystems">
        <title>Genome- and Community-Level Interaction Insights into Carbon Utilization and Element Cycling Functions of Hydrothermarchaeota in Hydrothermal Sediment.</title>
        <authorList>
            <person name="Zhou Z."/>
            <person name="Liu Y."/>
            <person name="Xu W."/>
            <person name="Pan J."/>
            <person name="Luo Z.H."/>
            <person name="Li M."/>
        </authorList>
    </citation>
    <scope>NUCLEOTIDE SEQUENCE [LARGE SCALE GENOMIC DNA]</scope>
    <source>
        <strain evidence="9">SpSt-456</strain>
    </source>
</reference>
<proteinExistence type="inferred from homology"/>
<dbReference type="InterPro" id="IPR032106">
    <property type="entry name" value="2-oxogl_dehyd_N"/>
</dbReference>
<dbReference type="CDD" id="cd02016">
    <property type="entry name" value="TPP_E1_OGDC_like"/>
    <property type="match status" value="1"/>
</dbReference>
<dbReference type="InterPro" id="IPR011603">
    <property type="entry name" value="2oxoglutarate_DH_E1"/>
</dbReference>
<dbReference type="InterPro" id="IPR029061">
    <property type="entry name" value="THDP-binding"/>
</dbReference>
<dbReference type="EMBL" id="DSTK01000039">
    <property type="protein sequence ID" value="HFK98318.1"/>
    <property type="molecule type" value="Genomic_DNA"/>
</dbReference>
<evidence type="ECO:0000313" key="9">
    <source>
        <dbReference type="EMBL" id="HFK98318.1"/>
    </source>
</evidence>
<evidence type="ECO:0000256" key="5">
    <source>
        <dbReference type="ARBA" id="ARBA00023002"/>
    </source>
</evidence>
<evidence type="ECO:0000259" key="8">
    <source>
        <dbReference type="SMART" id="SM00861"/>
    </source>
</evidence>
<evidence type="ECO:0000256" key="1">
    <source>
        <dbReference type="ARBA" id="ARBA00001964"/>
    </source>
</evidence>
<dbReference type="EC" id="1.2.4.2" evidence="4"/>
<gene>
    <name evidence="9" type="ORF">ENS06_13485</name>
</gene>
<comment type="function">
    <text evidence="2">E1 component of the 2-oxoglutarate dehydrogenase (OGDH) complex which catalyzes the decarboxylation of 2-oxoglutarate, the first step in the conversion of 2-oxoglutarate to succinyl-CoA and CO(2).</text>
</comment>
<dbReference type="Pfam" id="PF16870">
    <property type="entry name" value="OxoGdeHyase_C"/>
    <property type="match status" value="1"/>
</dbReference>
<dbReference type="AlphaFoldDB" id="A0A832EKN8"/>
<accession>A0A832EKN8</accession>
<comment type="cofactor">
    <cofactor evidence="1">
        <name>thiamine diphosphate</name>
        <dbReference type="ChEBI" id="CHEBI:58937"/>
    </cofactor>
</comment>
<dbReference type="Gene3D" id="3.40.50.970">
    <property type="match status" value="1"/>
</dbReference>
<dbReference type="Gene3D" id="3.40.50.11610">
    <property type="entry name" value="Multifunctional 2-oxoglutarate metabolism enzyme, C-terminal domain"/>
    <property type="match status" value="1"/>
</dbReference>
<evidence type="ECO:0000256" key="4">
    <source>
        <dbReference type="ARBA" id="ARBA00012280"/>
    </source>
</evidence>
<dbReference type="NCBIfam" id="NF006914">
    <property type="entry name" value="PRK09404.1"/>
    <property type="match status" value="1"/>
</dbReference>
<evidence type="ECO:0000256" key="3">
    <source>
        <dbReference type="ARBA" id="ARBA00006936"/>
    </source>
</evidence>
<dbReference type="InterPro" id="IPR001017">
    <property type="entry name" value="DH_E1"/>
</dbReference>
<dbReference type="InterPro" id="IPR005475">
    <property type="entry name" value="Transketolase-like_Pyr-bd"/>
</dbReference>
<feature type="region of interest" description="Disordered" evidence="7">
    <location>
        <begin position="883"/>
        <end position="912"/>
    </location>
</feature>
<dbReference type="GO" id="GO:0006099">
    <property type="term" value="P:tricarboxylic acid cycle"/>
    <property type="evidence" value="ECO:0007669"/>
    <property type="project" value="TreeGrafter"/>
</dbReference>
<dbReference type="GO" id="GO:0045252">
    <property type="term" value="C:oxoglutarate dehydrogenase complex"/>
    <property type="evidence" value="ECO:0007669"/>
    <property type="project" value="TreeGrafter"/>
</dbReference>
<dbReference type="Pfam" id="PF00676">
    <property type="entry name" value="E1_dh"/>
    <property type="match status" value="1"/>
</dbReference>
<evidence type="ECO:0000256" key="6">
    <source>
        <dbReference type="ARBA" id="ARBA00023052"/>
    </source>
</evidence>
<organism evidence="9">
    <name type="scientific">Desulfacinum infernum</name>
    <dbReference type="NCBI Taxonomy" id="35837"/>
    <lineage>
        <taxon>Bacteria</taxon>
        <taxon>Pseudomonadati</taxon>
        <taxon>Thermodesulfobacteriota</taxon>
        <taxon>Syntrophobacteria</taxon>
        <taxon>Syntrophobacterales</taxon>
        <taxon>Syntrophobacteraceae</taxon>
        <taxon>Desulfacinum</taxon>
    </lineage>
</organism>
<dbReference type="NCBIfam" id="NF008907">
    <property type="entry name" value="PRK12270.1"/>
    <property type="match status" value="1"/>
</dbReference>
<dbReference type="PIRSF" id="PIRSF000157">
    <property type="entry name" value="Oxoglu_dh_E1"/>
    <property type="match status" value="1"/>
</dbReference>
<keyword evidence="6" id="KW-0786">Thiamine pyrophosphate</keyword>
<dbReference type="NCBIfam" id="TIGR00239">
    <property type="entry name" value="2oxo_dh_E1"/>
    <property type="match status" value="1"/>
</dbReference>
<keyword evidence="5 9" id="KW-0560">Oxidoreductase</keyword>
<dbReference type="GO" id="GO:0030976">
    <property type="term" value="F:thiamine pyrophosphate binding"/>
    <property type="evidence" value="ECO:0007669"/>
    <property type="project" value="InterPro"/>
</dbReference>
<comment type="caution">
    <text evidence="9">The sequence shown here is derived from an EMBL/GenBank/DDBJ whole genome shotgun (WGS) entry which is preliminary data.</text>
</comment>
<name>A0A832EKN8_9BACT</name>
<dbReference type="Gene3D" id="1.10.287.1150">
    <property type="entry name" value="TPP helical domain"/>
    <property type="match status" value="1"/>
</dbReference>
<dbReference type="PANTHER" id="PTHR23152:SF4">
    <property type="entry name" value="2-OXOADIPATE DEHYDROGENASE COMPLEX COMPONENT E1"/>
    <property type="match status" value="1"/>
</dbReference>
<dbReference type="Gene3D" id="3.40.50.12470">
    <property type="match status" value="1"/>
</dbReference>
<protein>
    <recommendedName>
        <fullName evidence="4">oxoglutarate dehydrogenase (succinyl-transferring)</fullName>
        <ecNumber evidence="4">1.2.4.2</ecNumber>
    </recommendedName>
</protein>
<dbReference type="SUPFAM" id="SSF52518">
    <property type="entry name" value="Thiamin diphosphate-binding fold (THDP-binding)"/>
    <property type="match status" value="2"/>
</dbReference>
<dbReference type="Pfam" id="PF02779">
    <property type="entry name" value="Transket_pyr"/>
    <property type="match status" value="1"/>
</dbReference>
<dbReference type="Pfam" id="PF16078">
    <property type="entry name" value="2-oxogl_dehyd_N"/>
    <property type="match status" value="1"/>
</dbReference>
<dbReference type="PANTHER" id="PTHR23152">
    <property type="entry name" value="2-OXOGLUTARATE DEHYDROGENASE"/>
    <property type="match status" value="1"/>
</dbReference>